<evidence type="ECO:0000256" key="9">
    <source>
        <dbReference type="PROSITE-ProRule" id="PRU10139"/>
    </source>
</evidence>
<keyword evidence="3 7" id="KW-0436">Ligase</keyword>
<evidence type="ECO:0000256" key="7">
    <source>
        <dbReference type="HAMAP-Rule" id="MF_02090"/>
    </source>
</evidence>
<dbReference type="GO" id="GO:0008795">
    <property type="term" value="F:NAD+ synthase activity"/>
    <property type="evidence" value="ECO:0007669"/>
    <property type="project" value="UniProtKB-UniRule"/>
</dbReference>
<feature type="active site" description="Proton acceptor; for glutaminase activity" evidence="7">
    <location>
        <position position="47"/>
    </location>
</feature>
<proteinExistence type="inferred from homology"/>
<comment type="caution">
    <text evidence="7">Lacks conserved residue(s) required for the propagation of feature annotation.</text>
</comment>
<feature type="binding site" evidence="7">
    <location>
        <position position="493"/>
    </location>
    <ligand>
        <name>ATP</name>
        <dbReference type="ChEBI" id="CHEBI:30616"/>
    </ligand>
</feature>
<evidence type="ECO:0000256" key="10">
    <source>
        <dbReference type="RuleBase" id="RU003811"/>
    </source>
</evidence>
<dbReference type="CDD" id="cd07570">
    <property type="entry name" value="GAT_Gln-NAD-synth"/>
    <property type="match status" value="1"/>
</dbReference>
<feature type="binding site" evidence="7">
    <location>
        <position position="178"/>
    </location>
    <ligand>
        <name>L-glutamine</name>
        <dbReference type="ChEBI" id="CHEBI:58359"/>
    </ligand>
</feature>
<evidence type="ECO:0000256" key="4">
    <source>
        <dbReference type="ARBA" id="ARBA00022741"/>
    </source>
</evidence>
<dbReference type="PIRSF" id="PIRSF006630">
    <property type="entry name" value="NADS_GAT"/>
    <property type="match status" value="1"/>
</dbReference>
<keyword evidence="5 7" id="KW-0067">ATP-binding</keyword>
<keyword evidence="4 7" id="KW-0547">Nucleotide-binding</keyword>
<dbReference type="AlphaFoldDB" id="A0A937X6N4"/>
<dbReference type="NCBIfam" id="NF010588">
    <property type="entry name" value="PRK13981.1"/>
    <property type="match status" value="1"/>
</dbReference>
<evidence type="ECO:0000256" key="2">
    <source>
        <dbReference type="ARBA" id="ARBA00007145"/>
    </source>
</evidence>
<dbReference type="NCBIfam" id="TIGR00552">
    <property type="entry name" value="nadE"/>
    <property type="match status" value="1"/>
</dbReference>
<dbReference type="EMBL" id="VGIY01000021">
    <property type="protein sequence ID" value="MBM3316550.1"/>
    <property type="molecule type" value="Genomic_DNA"/>
</dbReference>
<protein>
    <recommendedName>
        <fullName evidence="7 8">Glutamine-dependent NAD(+) synthetase</fullName>
        <ecNumber evidence="7 8">6.3.5.1</ecNumber>
    </recommendedName>
    <alternativeName>
        <fullName evidence="7 8">NAD(+) synthase [glutamine-hydrolyzing]</fullName>
    </alternativeName>
</protein>
<feature type="domain" description="CN hydrolase" evidence="12">
    <location>
        <begin position="7"/>
        <end position="248"/>
    </location>
</feature>
<dbReference type="InterPro" id="IPR000132">
    <property type="entry name" value="Nitrilase/CN_hydratase_CS"/>
</dbReference>
<feature type="binding site" evidence="7">
    <location>
        <position position="498"/>
    </location>
    <ligand>
        <name>deamido-NAD(+)</name>
        <dbReference type="ChEBI" id="CHEBI:58437"/>
        <note>ligand shared between two neighboring subunits</note>
    </ligand>
</feature>
<feature type="binding site" evidence="7">
    <location>
        <position position="184"/>
    </location>
    <ligand>
        <name>L-glutamine</name>
        <dbReference type="ChEBI" id="CHEBI:58359"/>
    </ligand>
</feature>
<evidence type="ECO:0000313" key="13">
    <source>
        <dbReference type="EMBL" id="MBM3316550.1"/>
    </source>
</evidence>
<dbReference type="GO" id="GO:0004359">
    <property type="term" value="F:glutaminase activity"/>
    <property type="evidence" value="ECO:0007669"/>
    <property type="project" value="InterPro"/>
</dbReference>
<comment type="similarity">
    <text evidence="10">Belongs to the NAD synthetase family.</text>
</comment>
<feature type="binding site" evidence="7">
    <location>
        <position position="469"/>
    </location>
    <ligand>
        <name>deamido-NAD(+)</name>
        <dbReference type="ChEBI" id="CHEBI:58437"/>
        <note>ligand shared between two neighboring subunits</note>
    </ligand>
</feature>
<dbReference type="InterPro" id="IPR014445">
    <property type="entry name" value="Gln-dep_NAD_synthase"/>
</dbReference>
<comment type="catalytic activity">
    <reaction evidence="7 8">
        <text>deamido-NAD(+) + L-glutamine + ATP + H2O = L-glutamate + AMP + diphosphate + NAD(+) + H(+)</text>
        <dbReference type="Rhea" id="RHEA:24384"/>
        <dbReference type="ChEBI" id="CHEBI:15377"/>
        <dbReference type="ChEBI" id="CHEBI:15378"/>
        <dbReference type="ChEBI" id="CHEBI:29985"/>
        <dbReference type="ChEBI" id="CHEBI:30616"/>
        <dbReference type="ChEBI" id="CHEBI:33019"/>
        <dbReference type="ChEBI" id="CHEBI:57540"/>
        <dbReference type="ChEBI" id="CHEBI:58359"/>
        <dbReference type="ChEBI" id="CHEBI:58437"/>
        <dbReference type="ChEBI" id="CHEBI:456215"/>
        <dbReference type="EC" id="6.3.5.1"/>
    </reaction>
</comment>
<dbReference type="GO" id="GO:0009435">
    <property type="term" value="P:NAD+ biosynthetic process"/>
    <property type="evidence" value="ECO:0007669"/>
    <property type="project" value="UniProtKB-UniRule"/>
</dbReference>
<dbReference type="PROSITE" id="PS00920">
    <property type="entry name" value="NITRIL_CHT_1"/>
    <property type="match status" value="1"/>
</dbReference>
<dbReference type="Gene3D" id="3.60.110.10">
    <property type="entry name" value="Carbon-nitrogen hydrolase"/>
    <property type="match status" value="1"/>
</dbReference>
<dbReference type="GO" id="GO:0005737">
    <property type="term" value="C:cytoplasm"/>
    <property type="evidence" value="ECO:0007669"/>
    <property type="project" value="InterPro"/>
</dbReference>
<dbReference type="InterPro" id="IPR003694">
    <property type="entry name" value="NAD_synthase"/>
</dbReference>
<feature type="region of interest" description="Disordered" evidence="11">
    <location>
        <begin position="626"/>
        <end position="650"/>
    </location>
</feature>
<evidence type="ECO:0000256" key="1">
    <source>
        <dbReference type="ARBA" id="ARBA00005188"/>
    </source>
</evidence>
<evidence type="ECO:0000256" key="6">
    <source>
        <dbReference type="ARBA" id="ARBA00023027"/>
    </source>
</evidence>
<dbReference type="GO" id="GO:0003952">
    <property type="term" value="F:NAD+ synthase (glutamine-hydrolyzing) activity"/>
    <property type="evidence" value="ECO:0007669"/>
    <property type="project" value="UniProtKB-UniRule"/>
</dbReference>
<dbReference type="GO" id="GO:0000257">
    <property type="term" value="F:nitrilase activity"/>
    <property type="evidence" value="ECO:0007669"/>
    <property type="project" value="UniProtKB-ARBA"/>
</dbReference>
<feature type="binding site" evidence="7">
    <location>
        <position position="120"/>
    </location>
    <ligand>
        <name>L-glutamine</name>
        <dbReference type="ChEBI" id="CHEBI:58359"/>
    </ligand>
</feature>
<dbReference type="FunFam" id="3.40.50.620:FF:000106">
    <property type="entry name" value="Glutamine-dependent NAD(+) synthetase"/>
    <property type="match status" value="1"/>
</dbReference>
<accession>A0A937X6N4</accession>
<dbReference type="InterPro" id="IPR036526">
    <property type="entry name" value="C-N_Hydrolase_sf"/>
</dbReference>
<evidence type="ECO:0000256" key="3">
    <source>
        <dbReference type="ARBA" id="ARBA00022598"/>
    </source>
</evidence>
<feature type="active site" description="Nucleophile; for glutaminase activity" evidence="7">
    <location>
        <position position="150"/>
    </location>
</feature>
<dbReference type="InterPro" id="IPR014729">
    <property type="entry name" value="Rossmann-like_a/b/a_fold"/>
</dbReference>
<dbReference type="HAMAP" id="MF_02090">
    <property type="entry name" value="NadE_glutamine_dep"/>
    <property type="match status" value="1"/>
</dbReference>
<dbReference type="InterPro" id="IPR003010">
    <property type="entry name" value="C-N_Hydrolase"/>
</dbReference>
<dbReference type="PANTHER" id="PTHR23090:SF9">
    <property type="entry name" value="GLUTAMINE-DEPENDENT NAD(+) SYNTHETASE"/>
    <property type="match status" value="1"/>
</dbReference>
<comment type="caution">
    <text evidence="13">The sequence shown here is derived from an EMBL/GenBank/DDBJ whole genome shotgun (WGS) entry which is preliminary data.</text>
</comment>
<feature type="binding site" evidence="7">
    <location>
        <begin position="386"/>
        <end position="393"/>
    </location>
    <ligand>
        <name>ATP</name>
        <dbReference type="ChEBI" id="CHEBI:30616"/>
    </ligand>
</feature>
<dbReference type="Pfam" id="PF02540">
    <property type="entry name" value="NAD_synthase"/>
    <property type="match status" value="1"/>
</dbReference>
<evidence type="ECO:0000256" key="11">
    <source>
        <dbReference type="SAM" id="MobiDB-lite"/>
    </source>
</evidence>
<dbReference type="SUPFAM" id="SSF56317">
    <property type="entry name" value="Carbon-nitrogen hydrolase"/>
    <property type="match status" value="1"/>
</dbReference>
<dbReference type="CDD" id="cd00553">
    <property type="entry name" value="NAD_synthase"/>
    <property type="match status" value="1"/>
</dbReference>
<dbReference type="InterPro" id="IPR022310">
    <property type="entry name" value="NAD/GMP_synthase"/>
</dbReference>
<dbReference type="EC" id="6.3.5.1" evidence="7 8"/>
<comment type="function">
    <text evidence="7">Catalyzes the ATP-dependent amidation of deamido-NAD to form NAD. Uses L-glutamine as a nitrogen source.</text>
</comment>
<keyword evidence="6 7" id="KW-0520">NAD</keyword>
<evidence type="ECO:0000259" key="12">
    <source>
        <dbReference type="PROSITE" id="PS50263"/>
    </source>
</evidence>
<organism evidence="13 14">
    <name type="scientific">Eiseniibacteriota bacterium</name>
    <dbReference type="NCBI Taxonomy" id="2212470"/>
    <lineage>
        <taxon>Bacteria</taxon>
        <taxon>Candidatus Eiseniibacteriota</taxon>
    </lineage>
</organism>
<feature type="region of interest" description="Disordered" evidence="11">
    <location>
        <begin position="249"/>
        <end position="281"/>
    </location>
</feature>
<feature type="binding site" evidence="7">
    <location>
        <position position="611"/>
    </location>
    <ligand>
        <name>deamido-NAD(+)</name>
        <dbReference type="ChEBI" id="CHEBI:58437"/>
        <note>ligand shared between two neighboring subunits</note>
    </ligand>
</feature>
<comment type="similarity">
    <text evidence="2 7 8">In the C-terminal section; belongs to the NAD synthetase family.</text>
</comment>
<dbReference type="Proteomes" id="UP000748308">
    <property type="component" value="Unassembled WGS sequence"/>
</dbReference>
<gene>
    <name evidence="7" type="primary">nadE</name>
    <name evidence="13" type="ORF">FJY75_01730</name>
</gene>
<evidence type="ECO:0000256" key="8">
    <source>
        <dbReference type="PIRNR" id="PIRNR006630"/>
    </source>
</evidence>
<dbReference type="Pfam" id="PF00795">
    <property type="entry name" value="CN_hydrolase"/>
    <property type="match status" value="1"/>
</dbReference>
<name>A0A937X6N4_UNCEI</name>
<feature type="active site" description="Proton acceptor" evidence="9">
    <location>
        <position position="47"/>
    </location>
</feature>
<reference evidence="13" key="1">
    <citation type="submission" date="2019-03" db="EMBL/GenBank/DDBJ databases">
        <title>Lake Tanganyika Metagenome-Assembled Genomes (MAGs).</title>
        <authorList>
            <person name="Tran P."/>
        </authorList>
    </citation>
    <scope>NUCLEOTIDE SEQUENCE</scope>
    <source>
        <strain evidence="13">M_DeepCast_400m_m2_100</strain>
    </source>
</reference>
<feature type="region of interest" description="Disordered" evidence="11">
    <location>
        <begin position="539"/>
        <end position="563"/>
    </location>
</feature>
<dbReference type="GO" id="GO:0005524">
    <property type="term" value="F:ATP binding"/>
    <property type="evidence" value="ECO:0007669"/>
    <property type="project" value="UniProtKB-UniRule"/>
</dbReference>
<dbReference type="PROSITE" id="PS50263">
    <property type="entry name" value="CN_HYDROLASE"/>
    <property type="match status" value="1"/>
</dbReference>
<comment type="pathway">
    <text evidence="1 7 8">Cofactor biosynthesis; NAD(+) biosynthesis; NAD(+) from deamido-NAD(+) (L-Gln route): step 1/1.</text>
</comment>
<sequence>MSEPACLRIALAQINTTVGDLTGNSALIERAYRSAVDAGAALVLFPELALTGYPPEDLLLKPSFHDDGLAALDDLASRITRGMAIVGYAARTPAGLCNAAAILGQGRLLDRYDKCTLPNYGVFDEKRYFVAGRRCPVYACGPWRIAVNICEDLWVEGGVARVQALEGRAQLMLNLSASPFHARKGRLREELIAFRARQLGLAIAQTNLVGGQDELVFDGRSLAARAGGEVIARARQFEPQLLLVDLPEPRPAETAPAGEPVALGAPSRERPSTAPGDPALPTRAARMLAGEPPPELGRCEQPPDRASLSLAEVALPEALLAPAATHRAGAPGASTAERIDGAGAPATPAAGAIAAELDEEEEIYRALTLGLADYVRKNGARGVVIGLSGGIDSALTAVVAVDALGPDAVVGISMPSAYSSAATRLDARLVAENLGIAFHEIPITVVFSALLEQLRPLLRDAPPDVTEENLQARIRGTILMAFANKFGHLVLATGNKSEVAVGYCTLYGDMVGGFSVLKDVFKTQVYQLARWRNARMPGRAPIPEETLTRPPSAELKPDQRDTDSLPPYEILDPILRELVERDAAPRELRAAGFDPPTVERVFRMVQGNEYKRRQAAPGIKITPRAFGRDRRYPLTNRYRPRGPAGDAGSA</sequence>
<dbReference type="SUPFAM" id="SSF52402">
    <property type="entry name" value="Adenine nucleotide alpha hydrolases-like"/>
    <property type="match status" value="1"/>
</dbReference>
<dbReference type="PANTHER" id="PTHR23090">
    <property type="entry name" value="NH 3 /GLUTAMINE-DEPENDENT NAD + SYNTHETASE"/>
    <property type="match status" value="1"/>
</dbReference>
<evidence type="ECO:0000313" key="14">
    <source>
        <dbReference type="Proteomes" id="UP000748308"/>
    </source>
</evidence>
<feature type="active site" description="For glutaminase activity" evidence="7">
    <location>
        <position position="114"/>
    </location>
</feature>
<evidence type="ECO:0000256" key="5">
    <source>
        <dbReference type="ARBA" id="ARBA00022840"/>
    </source>
</evidence>
<dbReference type="Gene3D" id="3.40.50.620">
    <property type="entry name" value="HUPs"/>
    <property type="match status" value="1"/>
</dbReference>